<evidence type="ECO:0000313" key="3">
    <source>
        <dbReference type="EMBL" id="QNM82205.1"/>
    </source>
</evidence>
<dbReference type="EMBL" id="CP060697">
    <property type="protein sequence ID" value="QNM82205.1"/>
    <property type="molecule type" value="Genomic_DNA"/>
</dbReference>
<feature type="transmembrane region" description="Helical" evidence="1">
    <location>
        <begin position="181"/>
        <end position="200"/>
    </location>
</feature>
<dbReference type="InterPro" id="IPR005182">
    <property type="entry name" value="YdbS-like_PH"/>
</dbReference>
<keyword evidence="1" id="KW-1133">Transmembrane helix</keyword>
<dbReference type="Pfam" id="PF03703">
    <property type="entry name" value="bPH_2"/>
    <property type="match status" value="3"/>
</dbReference>
<reference evidence="3 4" key="1">
    <citation type="submission" date="2020-08" db="EMBL/GenBank/DDBJ databases">
        <title>Sphingomonas sp. sand1-3 16S ribosomal RNA gene Genome sequencing and assembly.</title>
        <authorList>
            <person name="Kang M."/>
        </authorList>
    </citation>
    <scope>NUCLEOTIDE SEQUENCE [LARGE SCALE GENOMIC DNA]</scope>
    <source>
        <strain evidence="4">sand1-3</strain>
    </source>
</reference>
<sequence>MSEPISPDDAPPERLHPLFLASGIAGSLRQLAGGYVALGYLAVSGRLGTALVIAALLVVVGLIGTFLYWRRFGFRVGADEIRIDSGIFSRTHRSIPFDRIQDVDITQGAIARLLGIAAVRFETGGASGGGQDDGMLRAIPIDRAEAIRRIVRGYRTQDSARPAVEATAANDPVFAMDLPRVGLAGLFNFSLAIFAGLLGLTQTLGDVLGFNPFTEIFWRDVLARSGPVAGFLAAHRAAAVAGGVVVLLIAGALTGLTRTVLREFGFRLDRTDTSLRRRRGLLTRTDVSLPVRRVQAALISTGPIRDAFGWRVLKLQNLAQDEGSGDHVVAPLASDPEVAAIVTELGWRPLPDRPRWHRVSPAYIWQLLVGVVPLAALALVLLLVLTVGPLQIDAAAREGVAQSLLPLVVASALVLLFLLAVTLSRVLGWRRTGFLLDGDRLLVRTGWWRRQLRILPLAKIQSVEIAESFFGRWFGVTTLIFGVAGGRGFSAHSIPAVPRLQAFHLRSSLLDSPA</sequence>
<keyword evidence="1" id="KW-0472">Membrane</keyword>
<feature type="transmembrane region" description="Helical" evidence="1">
    <location>
        <begin position="237"/>
        <end position="261"/>
    </location>
</feature>
<dbReference type="Proteomes" id="UP000515861">
    <property type="component" value="Chromosome"/>
</dbReference>
<dbReference type="PANTHER" id="PTHR34473">
    <property type="entry name" value="UPF0699 TRANSMEMBRANE PROTEIN YDBS"/>
    <property type="match status" value="1"/>
</dbReference>
<protein>
    <submittedName>
        <fullName evidence="3">PH domain-containing protein</fullName>
    </submittedName>
</protein>
<evidence type="ECO:0000259" key="2">
    <source>
        <dbReference type="Pfam" id="PF03703"/>
    </source>
</evidence>
<feature type="transmembrane region" description="Helical" evidence="1">
    <location>
        <begin position="363"/>
        <end position="384"/>
    </location>
</feature>
<proteinExistence type="predicted"/>
<organism evidence="3 4">
    <name type="scientific">Sphingomonas sabuli</name>
    <dbReference type="NCBI Taxonomy" id="2764186"/>
    <lineage>
        <taxon>Bacteria</taxon>
        <taxon>Pseudomonadati</taxon>
        <taxon>Pseudomonadota</taxon>
        <taxon>Alphaproteobacteria</taxon>
        <taxon>Sphingomonadales</taxon>
        <taxon>Sphingomonadaceae</taxon>
        <taxon>Sphingomonas</taxon>
    </lineage>
</organism>
<accession>A0A7G9L0Q6</accession>
<feature type="domain" description="YdbS-like PH" evidence="2">
    <location>
        <begin position="429"/>
        <end position="506"/>
    </location>
</feature>
<keyword evidence="1" id="KW-0812">Transmembrane</keyword>
<evidence type="ECO:0000313" key="4">
    <source>
        <dbReference type="Proteomes" id="UP000515861"/>
    </source>
</evidence>
<evidence type="ECO:0000256" key="1">
    <source>
        <dbReference type="SAM" id="Phobius"/>
    </source>
</evidence>
<feature type="transmembrane region" description="Helical" evidence="1">
    <location>
        <begin position="404"/>
        <end position="423"/>
    </location>
</feature>
<name>A0A7G9L0Q6_9SPHN</name>
<feature type="domain" description="YdbS-like PH" evidence="2">
    <location>
        <begin position="69"/>
        <end position="150"/>
    </location>
</feature>
<dbReference type="KEGG" id="ssau:H8M03_09250"/>
<dbReference type="RefSeq" id="WP_187479160.1">
    <property type="nucleotide sequence ID" value="NZ_CP060697.1"/>
</dbReference>
<gene>
    <name evidence="3" type="ORF">H8M03_09250</name>
</gene>
<feature type="transmembrane region" description="Helical" evidence="1">
    <location>
        <begin position="47"/>
        <end position="69"/>
    </location>
</feature>
<keyword evidence="4" id="KW-1185">Reference proteome</keyword>
<dbReference type="AlphaFoldDB" id="A0A7G9L0Q6"/>
<feature type="domain" description="YdbS-like PH" evidence="2">
    <location>
        <begin position="266"/>
        <end position="341"/>
    </location>
</feature>
<dbReference type="PANTHER" id="PTHR34473:SF2">
    <property type="entry name" value="UPF0699 TRANSMEMBRANE PROTEIN YDBT"/>
    <property type="match status" value="1"/>
</dbReference>